<dbReference type="EMBL" id="SMMG02000012">
    <property type="protein sequence ID" value="KAA3455665.1"/>
    <property type="molecule type" value="Genomic_DNA"/>
</dbReference>
<dbReference type="InterPro" id="IPR011009">
    <property type="entry name" value="Kinase-like_dom_sf"/>
</dbReference>
<dbReference type="InterPro" id="IPR032675">
    <property type="entry name" value="LRR_dom_sf"/>
</dbReference>
<keyword evidence="13 20" id="KW-0067">ATP-binding</keyword>
<dbReference type="Gene3D" id="3.30.200.20">
    <property type="entry name" value="Phosphorylase Kinase, domain 1"/>
    <property type="match status" value="1"/>
</dbReference>
<evidence type="ECO:0000256" key="5">
    <source>
        <dbReference type="ARBA" id="ARBA00022553"/>
    </source>
</evidence>
<evidence type="ECO:0000313" key="24">
    <source>
        <dbReference type="EMBL" id="KAA3455665.1"/>
    </source>
</evidence>
<evidence type="ECO:0000256" key="14">
    <source>
        <dbReference type="ARBA" id="ARBA00022989"/>
    </source>
</evidence>
<dbReference type="PANTHER" id="PTHR48006">
    <property type="entry name" value="LEUCINE-RICH REPEAT-CONTAINING PROTEIN DDB_G0281931-RELATED"/>
    <property type="match status" value="1"/>
</dbReference>
<evidence type="ECO:0000256" key="15">
    <source>
        <dbReference type="ARBA" id="ARBA00023136"/>
    </source>
</evidence>
<keyword evidence="10" id="KW-0677">Repeat</keyword>
<dbReference type="SMART" id="SM00220">
    <property type="entry name" value="S_TKc"/>
    <property type="match status" value="1"/>
</dbReference>
<name>A0A5B6UPS7_9ROSI</name>
<dbReference type="FunFam" id="3.80.10.10:FF:000766">
    <property type="entry name" value="Os05g0263100 protein"/>
    <property type="match status" value="1"/>
</dbReference>
<dbReference type="FunFam" id="1.10.510.10:FF:000044">
    <property type="entry name" value="Putative LRR receptor-like serine/threonine-protein kinase"/>
    <property type="match status" value="1"/>
</dbReference>
<evidence type="ECO:0000256" key="8">
    <source>
        <dbReference type="ARBA" id="ARBA00022692"/>
    </source>
</evidence>
<evidence type="ECO:0000256" key="4">
    <source>
        <dbReference type="ARBA" id="ARBA00022527"/>
    </source>
</evidence>
<evidence type="ECO:0000256" key="18">
    <source>
        <dbReference type="ARBA" id="ARBA00047899"/>
    </source>
</evidence>
<keyword evidence="4" id="KW-0723">Serine/threonine-protein kinase</keyword>
<dbReference type="GO" id="GO:0004674">
    <property type="term" value="F:protein serine/threonine kinase activity"/>
    <property type="evidence" value="ECO:0007669"/>
    <property type="project" value="UniProtKB-KW"/>
</dbReference>
<dbReference type="EC" id="2.7.11.1" evidence="3"/>
<dbReference type="InterPro" id="IPR021720">
    <property type="entry name" value="Malectin_dom"/>
</dbReference>
<dbReference type="Gene3D" id="1.10.510.10">
    <property type="entry name" value="Transferase(Phosphotransferase) domain 1"/>
    <property type="match status" value="1"/>
</dbReference>
<dbReference type="FunFam" id="3.80.10.10:FF:000041">
    <property type="entry name" value="LRR receptor-like serine/threonine-protein kinase ERECTA"/>
    <property type="match status" value="1"/>
</dbReference>
<dbReference type="Pfam" id="PF13855">
    <property type="entry name" value="LRR_8"/>
    <property type="match status" value="1"/>
</dbReference>
<comment type="caution">
    <text evidence="24">The sequence shown here is derived from an EMBL/GenBank/DDBJ whole genome shotgun (WGS) entry which is preliminary data.</text>
</comment>
<comment type="catalytic activity">
    <reaction evidence="19">
        <text>L-seryl-[protein] + ATP = O-phospho-L-seryl-[protein] + ADP + H(+)</text>
        <dbReference type="Rhea" id="RHEA:17989"/>
        <dbReference type="Rhea" id="RHEA-COMP:9863"/>
        <dbReference type="Rhea" id="RHEA-COMP:11604"/>
        <dbReference type="ChEBI" id="CHEBI:15378"/>
        <dbReference type="ChEBI" id="CHEBI:29999"/>
        <dbReference type="ChEBI" id="CHEBI:30616"/>
        <dbReference type="ChEBI" id="CHEBI:83421"/>
        <dbReference type="ChEBI" id="CHEBI:456216"/>
        <dbReference type="EC" id="2.7.11.1"/>
    </reaction>
</comment>
<dbReference type="FunFam" id="3.30.200.20:FF:000140">
    <property type="entry name" value="Leucine-rich repeat receptor-like protein kinase"/>
    <property type="match status" value="1"/>
</dbReference>
<keyword evidence="15 22" id="KW-0472">Membrane</keyword>
<gene>
    <name evidence="24" type="ORF">EPI10_018665</name>
</gene>
<evidence type="ECO:0000256" key="21">
    <source>
        <dbReference type="SAM" id="MobiDB-lite"/>
    </source>
</evidence>
<keyword evidence="14 22" id="KW-1133">Transmembrane helix</keyword>
<organism evidence="24 25">
    <name type="scientific">Gossypium australe</name>
    <dbReference type="NCBI Taxonomy" id="47621"/>
    <lineage>
        <taxon>Eukaryota</taxon>
        <taxon>Viridiplantae</taxon>
        <taxon>Streptophyta</taxon>
        <taxon>Embryophyta</taxon>
        <taxon>Tracheophyta</taxon>
        <taxon>Spermatophyta</taxon>
        <taxon>Magnoliopsida</taxon>
        <taxon>eudicotyledons</taxon>
        <taxon>Gunneridae</taxon>
        <taxon>Pentapetalae</taxon>
        <taxon>rosids</taxon>
        <taxon>malvids</taxon>
        <taxon>Malvales</taxon>
        <taxon>Malvaceae</taxon>
        <taxon>Malvoideae</taxon>
        <taxon>Gossypium</taxon>
    </lineage>
</organism>
<dbReference type="InterPro" id="IPR001611">
    <property type="entry name" value="Leu-rich_rpt"/>
</dbReference>
<feature type="domain" description="Protein kinase" evidence="23">
    <location>
        <begin position="576"/>
        <end position="850"/>
    </location>
</feature>
<dbReference type="PROSITE" id="PS50011">
    <property type="entry name" value="PROTEIN_KINASE_DOM"/>
    <property type="match status" value="1"/>
</dbReference>
<dbReference type="InterPro" id="IPR000719">
    <property type="entry name" value="Prot_kinase_dom"/>
</dbReference>
<dbReference type="Proteomes" id="UP000325315">
    <property type="component" value="Unassembled WGS sequence"/>
</dbReference>
<keyword evidence="25" id="KW-1185">Reference proteome</keyword>
<dbReference type="InterPro" id="IPR008271">
    <property type="entry name" value="Ser/Thr_kinase_AS"/>
</dbReference>
<keyword evidence="16 24" id="KW-0675">Receptor</keyword>
<dbReference type="OrthoDB" id="663146at2759"/>
<proteinExistence type="inferred from homology"/>
<dbReference type="Pfam" id="PF07714">
    <property type="entry name" value="PK_Tyr_Ser-Thr"/>
    <property type="match status" value="1"/>
</dbReference>
<evidence type="ECO:0000256" key="11">
    <source>
        <dbReference type="ARBA" id="ARBA00022741"/>
    </source>
</evidence>
<evidence type="ECO:0000256" key="7">
    <source>
        <dbReference type="ARBA" id="ARBA00022679"/>
    </source>
</evidence>
<dbReference type="CDD" id="cd14066">
    <property type="entry name" value="STKc_IRAK"/>
    <property type="match status" value="1"/>
</dbReference>
<feature type="compositionally biased region" description="Polar residues" evidence="21">
    <location>
        <begin position="876"/>
        <end position="913"/>
    </location>
</feature>
<comment type="similarity">
    <text evidence="2">Belongs to the RLP family.</text>
</comment>
<evidence type="ECO:0000256" key="19">
    <source>
        <dbReference type="ARBA" id="ARBA00048679"/>
    </source>
</evidence>
<evidence type="ECO:0000256" key="1">
    <source>
        <dbReference type="ARBA" id="ARBA00004479"/>
    </source>
</evidence>
<dbReference type="InterPro" id="IPR017441">
    <property type="entry name" value="Protein_kinase_ATP_BS"/>
</dbReference>
<evidence type="ECO:0000256" key="6">
    <source>
        <dbReference type="ARBA" id="ARBA00022614"/>
    </source>
</evidence>
<accession>A0A5B6UPS7</accession>
<evidence type="ECO:0000259" key="23">
    <source>
        <dbReference type="PROSITE" id="PS50011"/>
    </source>
</evidence>
<evidence type="ECO:0000256" key="2">
    <source>
        <dbReference type="ARBA" id="ARBA00009592"/>
    </source>
</evidence>
<dbReference type="InterPro" id="IPR051824">
    <property type="entry name" value="LRR_Rcpt-Like_S/T_Kinase"/>
</dbReference>
<feature type="region of interest" description="Disordered" evidence="21">
    <location>
        <begin position="876"/>
        <end position="920"/>
    </location>
</feature>
<dbReference type="PROSITE" id="PS00107">
    <property type="entry name" value="PROTEIN_KINASE_ATP"/>
    <property type="match status" value="1"/>
</dbReference>
<dbReference type="InterPro" id="IPR001245">
    <property type="entry name" value="Ser-Thr/Tyr_kinase_cat_dom"/>
</dbReference>
<dbReference type="GO" id="GO:0005886">
    <property type="term" value="C:plasma membrane"/>
    <property type="evidence" value="ECO:0007669"/>
    <property type="project" value="TreeGrafter"/>
</dbReference>
<evidence type="ECO:0000256" key="3">
    <source>
        <dbReference type="ARBA" id="ARBA00012513"/>
    </source>
</evidence>
<dbReference type="Pfam" id="PF11721">
    <property type="entry name" value="Malectin"/>
    <property type="match status" value="1"/>
</dbReference>
<reference evidence="25" key="1">
    <citation type="journal article" date="2019" name="Plant Biotechnol. J.">
        <title>Genome sequencing of the Australian wild diploid species Gossypium australe highlights disease resistance and delayed gland morphogenesis.</title>
        <authorList>
            <person name="Cai Y."/>
            <person name="Cai X."/>
            <person name="Wang Q."/>
            <person name="Wang P."/>
            <person name="Zhang Y."/>
            <person name="Cai C."/>
            <person name="Xu Y."/>
            <person name="Wang K."/>
            <person name="Zhou Z."/>
            <person name="Wang C."/>
            <person name="Geng S."/>
            <person name="Li B."/>
            <person name="Dong Q."/>
            <person name="Hou Y."/>
            <person name="Wang H."/>
            <person name="Ai P."/>
            <person name="Liu Z."/>
            <person name="Yi F."/>
            <person name="Sun M."/>
            <person name="An G."/>
            <person name="Cheng J."/>
            <person name="Zhang Y."/>
            <person name="Shi Q."/>
            <person name="Xie Y."/>
            <person name="Shi X."/>
            <person name="Chang Y."/>
            <person name="Huang F."/>
            <person name="Chen Y."/>
            <person name="Hong S."/>
            <person name="Mi L."/>
            <person name="Sun Q."/>
            <person name="Zhang L."/>
            <person name="Zhou B."/>
            <person name="Peng R."/>
            <person name="Zhang X."/>
            <person name="Liu F."/>
        </authorList>
    </citation>
    <scope>NUCLEOTIDE SEQUENCE [LARGE SCALE GENOMIC DNA]</scope>
    <source>
        <strain evidence="25">cv. PA1801</strain>
    </source>
</reference>
<evidence type="ECO:0000313" key="25">
    <source>
        <dbReference type="Proteomes" id="UP000325315"/>
    </source>
</evidence>
<dbReference type="SUPFAM" id="SSF52058">
    <property type="entry name" value="L domain-like"/>
    <property type="match status" value="1"/>
</dbReference>
<protein>
    <recommendedName>
        <fullName evidence="3">non-specific serine/threonine protein kinase</fullName>
        <ecNumber evidence="3">2.7.11.1</ecNumber>
    </recommendedName>
</protein>
<evidence type="ECO:0000256" key="13">
    <source>
        <dbReference type="ARBA" id="ARBA00022840"/>
    </source>
</evidence>
<dbReference type="AlphaFoldDB" id="A0A5B6UPS7"/>
<evidence type="ECO:0000256" key="22">
    <source>
        <dbReference type="SAM" id="Phobius"/>
    </source>
</evidence>
<dbReference type="PANTHER" id="PTHR48006:SF34">
    <property type="entry name" value="OS08G0203700 PROTEIN"/>
    <property type="match status" value="1"/>
</dbReference>
<keyword evidence="7" id="KW-0808">Transferase</keyword>
<evidence type="ECO:0000256" key="12">
    <source>
        <dbReference type="ARBA" id="ARBA00022777"/>
    </source>
</evidence>
<keyword evidence="9" id="KW-0732">Signal</keyword>
<keyword evidence="12 24" id="KW-0418">Kinase</keyword>
<evidence type="ECO:0000256" key="17">
    <source>
        <dbReference type="ARBA" id="ARBA00023180"/>
    </source>
</evidence>
<comment type="catalytic activity">
    <reaction evidence="18">
        <text>L-threonyl-[protein] + ATP = O-phospho-L-threonyl-[protein] + ADP + H(+)</text>
        <dbReference type="Rhea" id="RHEA:46608"/>
        <dbReference type="Rhea" id="RHEA-COMP:11060"/>
        <dbReference type="Rhea" id="RHEA-COMP:11605"/>
        <dbReference type="ChEBI" id="CHEBI:15378"/>
        <dbReference type="ChEBI" id="CHEBI:30013"/>
        <dbReference type="ChEBI" id="CHEBI:30616"/>
        <dbReference type="ChEBI" id="CHEBI:61977"/>
        <dbReference type="ChEBI" id="CHEBI:456216"/>
        <dbReference type="EC" id="2.7.11.1"/>
    </reaction>
</comment>
<feature type="transmembrane region" description="Helical" evidence="22">
    <location>
        <begin position="520"/>
        <end position="542"/>
    </location>
</feature>
<evidence type="ECO:0000256" key="20">
    <source>
        <dbReference type="PROSITE-ProRule" id="PRU10141"/>
    </source>
</evidence>
<dbReference type="Gene3D" id="3.80.10.10">
    <property type="entry name" value="Ribonuclease Inhibitor"/>
    <property type="match status" value="2"/>
</dbReference>
<comment type="subcellular location">
    <subcellularLocation>
        <location evidence="1">Membrane</location>
        <topology evidence="1">Single-pass type I membrane protein</topology>
    </subcellularLocation>
</comment>
<keyword evidence="5" id="KW-0597">Phosphoprotein</keyword>
<dbReference type="SUPFAM" id="SSF56112">
    <property type="entry name" value="Protein kinase-like (PK-like)"/>
    <property type="match status" value="1"/>
</dbReference>
<keyword evidence="11 20" id="KW-0547">Nucleotide-binding</keyword>
<feature type="binding site" evidence="20">
    <location>
        <position position="604"/>
    </location>
    <ligand>
        <name>ATP</name>
        <dbReference type="ChEBI" id="CHEBI:30616"/>
    </ligand>
</feature>
<dbReference type="PROSITE" id="PS00108">
    <property type="entry name" value="PROTEIN_KINASE_ST"/>
    <property type="match status" value="1"/>
</dbReference>
<keyword evidence="8 22" id="KW-0812">Transmembrane</keyword>
<sequence length="920" mass="101784">MVPYRYIYLHKINNVKTVRALNSIFQQWGTQAVDSWNISGEPCSGSALSQSDSVFEDPTNNPAIRCDCSFNSNTLCHITRLRVYALDRTGVIPEELLGLPFLTFLKIDQNFFTGSLPPFIGNMSRLESLSIAHNDFTGPIPKELGNLRQLKLLSFGENSFSGTLPPELGNLVNLEQLYINSCGLGGEVPSTFANFGNLRVLWASDNAFTGKIPDFVGNNWTQLTSLRFEGNSFEGPIPSSFVNLNSLTSLRIGDIYNGSSPFDFTRNLNNLTDLVLRNVLLTGTLPSYITELQSLQKLDLSFNNLTGQIPSALFNMDSLTYLFLGNNSLSGPIPSRKSETLQTMKFAFMDKLRFEPEFRGQQLRIEQLELKNAFKEALPAIGTLLDCGGPQMMSNGIVFEAENQTLGAAGFNLTSAKNWAVSNVGLFADRQNQLYVQNTLAQVTRTSTPELYQTSRLSPGSLRYYGLGLENGLYTVNLFFAETAFSDRSTRSWRSLGRHFVPTVSGIPAGTHKGKNQTGLIVGITVPIVFVALILIFVIIYIKRRKKDNDEEVFIGIGPRPNTFSYAELKTATEDFSPSKKLGEGGFGLVYKGTLSDGRVVAVKQLSVASHQGKDQFVTEIATISAVQHRNLVQLYGCCIEGNRRLLVYEYLENKSLDQTLFGHSGLHLDWPTRFNICLSVARGLAYLHEESRPRIVHRDVKASNILLDAEMCPKISDFGLAKLYDDKKTHISTRVAGTIGYLAPEYAMRGHLTEKADVFGFGVVALEILCGRPNTDTTLQIDRIYLLEWAWSLYENDQSLNLVDPTLAEFNKTEAFRVLRVALLCTQASPSMRPLMSRVVAMLAGDIEVSTIASKPSYLTDYDFKDITGTFMSEETQTSMASSSSDNTMKSNNNSVTVTDPSPSPVNVSGFSDTLGEGR</sequence>
<evidence type="ECO:0000256" key="10">
    <source>
        <dbReference type="ARBA" id="ARBA00022737"/>
    </source>
</evidence>
<dbReference type="GO" id="GO:0005524">
    <property type="term" value="F:ATP binding"/>
    <property type="evidence" value="ECO:0007669"/>
    <property type="project" value="UniProtKB-UniRule"/>
</dbReference>
<keyword evidence="6" id="KW-0433">Leucine-rich repeat</keyword>
<evidence type="ECO:0000256" key="9">
    <source>
        <dbReference type="ARBA" id="ARBA00022729"/>
    </source>
</evidence>
<keyword evidence="17" id="KW-0325">Glycoprotein</keyword>
<dbReference type="Gene3D" id="2.60.120.430">
    <property type="entry name" value="Galactose-binding lectin"/>
    <property type="match status" value="1"/>
</dbReference>
<dbReference type="Pfam" id="PF00560">
    <property type="entry name" value="LRR_1"/>
    <property type="match status" value="5"/>
</dbReference>
<evidence type="ECO:0000256" key="16">
    <source>
        <dbReference type="ARBA" id="ARBA00023170"/>
    </source>
</evidence>